<feature type="transmembrane region" description="Helical" evidence="1">
    <location>
        <begin position="131"/>
        <end position="151"/>
    </location>
</feature>
<evidence type="ECO:0008006" key="4">
    <source>
        <dbReference type="Google" id="ProtNLM"/>
    </source>
</evidence>
<dbReference type="PANTHER" id="PTHR40761:SF1">
    <property type="entry name" value="CONSERVED INTEGRAL MEMBRANE ALANINE VALINE AND LEUCINE RICH PROTEIN-RELATED"/>
    <property type="match status" value="1"/>
</dbReference>
<feature type="transmembrane region" description="Helical" evidence="1">
    <location>
        <begin position="157"/>
        <end position="177"/>
    </location>
</feature>
<keyword evidence="1" id="KW-1133">Transmembrane helix</keyword>
<gene>
    <name evidence="2" type="ORF">SAMN04515671_0505</name>
</gene>
<protein>
    <recommendedName>
        <fullName evidence="4">Integral membrane protein</fullName>
    </recommendedName>
</protein>
<name>A0A1H0IH99_9ACTN</name>
<proteinExistence type="predicted"/>
<keyword evidence="1" id="KW-0472">Membrane</keyword>
<feature type="transmembrane region" description="Helical" evidence="1">
    <location>
        <begin position="218"/>
        <end position="241"/>
    </location>
</feature>
<dbReference type="Proteomes" id="UP000198741">
    <property type="component" value="Chromosome I"/>
</dbReference>
<feature type="transmembrane region" description="Helical" evidence="1">
    <location>
        <begin position="47"/>
        <end position="67"/>
    </location>
</feature>
<feature type="transmembrane region" description="Helical" evidence="1">
    <location>
        <begin position="101"/>
        <end position="119"/>
    </location>
</feature>
<dbReference type="AlphaFoldDB" id="A0A1H0IH99"/>
<dbReference type="STRING" id="1090615.SAMN04515671_0505"/>
<organism evidence="2 3">
    <name type="scientific">Nakamurella panacisegetis</name>
    <dbReference type="NCBI Taxonomy" id="1090615"/>
    <lineage>
        <taxon>Bacteria</taxon>
        <taxon>Bacillati</taxon>
        <taxon>Actinomycetota</taxon>
        <taxon>Actinomycetes</taxon>
        <taxon>Nakamurellales</taxon>
        <taxon>Nakamurellaceae</taxon>
        <taxon>Nakamurella</taxon>
    </lineage>
</organism>
<evidence type="ECO:0000313" key="3">
    <source>
        <dbReference type="Proteomes" id="UP000198741"/>
    </source>
</evidence>
<accession>A0A1H0IH99</accession>
<dbReference type="RefSeq" id="WP_090474447.1">
    <property type="nucleotide sequence ID" value="NZ_LT629710.1"/>
</dbReference>
<reference evidence="2 3" key="1">
    <citation type="submission" date="2016-10" db="EMBL/GenBank/DDBJ databases">
        <authorList>
            <person name="de Groot N.N."/>
        </authorList>
    </citation>
    <scope>NUCLEOTIDE SEQUENCE [LARGE SCALE GENOMIC DNA]</scope>
    <source>
        <strain evidence="3">P4-7,KCTC 19426,CECT 7604</strain>
    </source>
</reference>
<feature type="transmembrane region" description="Helical" evidence="1">
    <location>
        <begin position="248"/>
        <end position="268"/>
    </location>
</feature>
<feature type="transmembrane region" description="Helical" evidence="1">
    <location>
        <begin position="189"/>
        <end position="212"/>
    </location>
</feature>
<sequence length="297" mass="30420">MIFGLLCAVLASVCYGSASVLQAVGARRTTTSANLDPRLFIRLLGQLPYVIGIGLDVIGFVVSVVALQLHQPLFVVQAIVAGNVGVTAAIVAFMGTPLRRAEWLAISGLGLGLVLLALSAGAEKDVVLATVWYWVMLAAAVPVGLIGAVGLRLTGAPAAVLLGTAAGLGFGITAIASRSLVVPDQWWRLIYSPALWAIAAGGGIAMLIFGLALQRVPVTTVMAFVVITETIVPSAIGVAWLGDTFRSGFVAVALIGLTLALLGAALLARFGEVDLEKISVGAGRDGGDDPRQIEATG</sequence>
<evidence type="ECO:0000313" key="2">
    <source>
        <dbReference type="EMBL" id="SDO30763.1"/>
    </source>
</evidence>
<dbReference type="OrthoDB" id="3837845at2"/>
<dbReference type="EMBL" id="LT629710">
    <property type="protein sequence ID" value="SDO30763.1"/>
    <property type="molecule type" value="Genomic_DNA"/>
</dbReference>
<dbReference type="PANTHER" id="PTHR40761">
    <property type="entry name" value="CONSERVED INTEGRAL MEMBRANE ALANINE VALINE AND LEUCINE RICH PROTEIN-RELATED"/>
    <property type="match status" value="1"/>
</dbReference>
<keyword evidence="3" id="KW-1185">Reference proteome</keyword>
<evidence type="ECO:0000256" key="1">
    <source>
        <dbReference type="SAM" id="Phobius"/>
    </source>
</evidence>
<keyword evidence="1" id="KW-0812">Transmembrane</keyword>
<feature type="transmembrane region" description="Helical" evidence="1">
    <location>
        <begin position="74"/>
        <end position="95"/>
    </location>
</feature>